<feature type="compositionally biased region" description="Polar residues" evidence="7">
    <location>
        <begin position="75"/>
        <end position="87"/>
    </location>
</feature>
<evidence type="ECO:0000256" key="3">
    <source>
        <dbReference type="ARBA" id="ARBA00021704"/>
    </source>
</evidence>
<dbReference type="PANTHER" id="PTHR12945:SF0">
    <property type="entry name" value="TRNA (ADENINE(58)-N(1))-METHYLTRANSFERASE NON-CATALYTIC SUBUNIT TRM6"/>
    <property type="match status" value="1"/>
</dbReference>
<feature type="compositionally biased region" description="Pro residues" evidence="7">
    <location>
        <begin position="445"/>
        <end position="454"/>
    </location>
</feature>
<comment type="similarity">
    <text evidence="2">Belongs to the TRM6/GCD10 family.</text>
</comment>
<keyword evidence="9" id="KW-1185">Reference proteome</keyword>
<dbReference type="GO" id="GO:0030488">
    <property type="term" value="P:tRNA methylation"/>
    <property type="evidence" value="ECO:0007669"/>
    <property type="project" value="InterPro"/>
</dbReference>
<feature type="compositionally biased region" description="Basic and acidic residues" evidence="7">
    <location>
        <begin position="480"/>
        <end position="496"/>
    </location>
</feature>
<keyword evidence="4" id="KW-0819">tRNA processing</keyword>
<comment type="caution">
    <text evidence="8">The sequence shown here is derived from an EMBL/GenBank/DDBJ whole genome shotgun (WGS) entry which is preliminary data.</text>
</comment>
<dbReference type="EMBL" id="CACRXK020000505">
    <property type="protein sequence ID" value="CAB3982482.1"/>
    <property type="molecule type" value="Genomic_DNA"/>
</dbReference>
<dbReference type="PANTHER" id="PTHR12945">
    <property type="entry name" value="TRANSLATION INITIATION FACTOR EIF3-RELATED"/>
    <property type="match status" value="1"/>
</dbReference>
<dbReference type="InterPro" id="IPR017423">
    <property type="entry name" value="TRM6"/>
</dbReference>
<dbReference type="GO" id="GO:0005634">
    <property type="term" value="C:nucleus"/>
    <property type="evidence" value="ECO:0007669"/>
    <property type="project" value="UniProtKB-SubCell"/>
</dbReference>
<dbReference type="OrthoDB" id="10254665at2759"/>
<evidence type="ECO:0000256" key="1">
    <source>
        <dbReference type="ARBA" id="ARBA00004123"/>
    </source>
</evidence>
<evidence type="ECO:0000313" key="8">
    <source>
        <dbReference type="EMBL" id="CAB3982482.1"/>
    </source>
</evidence>
<dbReference type="Gene3D" id="3.40.50.150">
    <property type="entry name" value="Vaccinia Virus protein VP39"/>
    <property type="match status" value="1"/>
</dbReference>
<protein>
    <recommendedName>
        <fullName evidence="3">tRNA (adenine(58)-N(1))-methyltransferase non-catalytic subunit TRM6</fullName>
    </recommendedName>
    <alternativeName>
        <fullName evidence="6">tRNA(m1A58)-methyltransferase subunit TRM6</fullName>
    </alternativeName>
</protein>
<dbReference type="AlphaFoldDB" id="A0A6S7G1H8"/>
<feature type="region of interest" description="Disordered" evidence="7">
    <location>
        <begin position="259"/>
        <end position="309"/>
    </location>
</feature>
<evidence type="ECO:0000256" key="7">
    <source>
        <dbReference type="SAM" id="MobiDB-lite"/>
    </source>
</evidence>
<dbReference type="Pfam" id="PF04189">
    <property type="entry name" value="Gcd10p"/>
    <property type="match status" value="1"/>
</dbReference>
<evidence type="ECO:0000256" key="4">
    <source>
        <dbReference type="ARBA" id="ARBA00022694"/>
    </source>
</evidence>
<evidence type="ECO:0000256" key="6">
    <source>
        <dbReference type="ARBA" id="ARBA00032319"/>
    </source>
</evidence>
<dbReference type="InterPro" id="IPR029063">
    <property type="entry name" value="SAM-dependent_MTases_sf"/>
</dbReference>
<evidence type="ECO:0000256" key="5">
    <source>
        <dbReference type="ARBA" id="ARBA00023242"/>
    </source>
</evidence>
<proteinExistence type="inferred from homology"/>
<dbReference type="GO" id="GO:0031515">
    <property type="term" value="C:tRNA (m1A) methyltransferase complex"/>
    <property type="evidence" value="ECO:0007669"/>
    <property type="project" value="InterPro"/>
</dbReference>
<comment type="subcellular location">
    <subcellularLocation>
        <location evidence="1">Nucleus</location>
    </subcellularLocation>
</comment>
<feature type="compositionally biased region" description="Basic residues" evidence="7">
    <location>
        <begin position="295"/>
        <end position="305"/>
    </location>
</feature>
<dbReference type="Proteomes" id="UP001152795">
    <property type="component" value="Unassembled WGS sequence"/>
</dbReference>
<organism evidence="8 9">
    <name type="scientific">Paramuricea clavata</name>
    <name type="common">Red gorgonian</name>
    <name type="synonym">Violescent sea-whip</name>
    <dbReference type="NCBI Taxonomy" id="317549"/>
    <lineage>
        <taxon>Eukaryota</taxon>
        <taxon>Metazoa</taxon>
        <taxon>Cnidaria</taxon>
        <taxon>Anthozoa</taxon>
        <taxon>Octocorallia</taxon>
        <taxon>Malacalcyonacea</taxon>
        <taxon>Plexauridae</taxon>
        <taxon>Paramuricea</taxon>
    </lineage>
</organism>
<feature type="region of interest" description="Disordered" evidence="7">
    <location>
        <begin position="61"/>
        <end position="87"/>
    </location>
</feature>
<reference evidence="8" key="1">
    <citation type="submission" date="2020-04" db="EMBL/GenBank/DDBJ databases">
        <authorList>
            <person name="Alioto T."/>
            <person name="Alioto T."/>
            <person name="Gomez Garrido J."/>
        </authorList>
    </citation>
    <scope>NUCLEOTIDE SEQUENCE</scope>
    <source>
        <strain evidence="8">A484AB</strain>
    </source>
</reference>
<dbReference type="PIRSF" id="PIRSF038170">
    <property type="entry name" value="tRNA_m1A_mtfrase"/>
    <property type="match status" value="1"/>
</dbReference>
<gene>
    <name evidence="8" type="ORF">PACLA_8A009996</name>
</gene>
<evidence type="ECO:0000313" key="9">
    <source>
        <dbReference type="Proteomes" id="UP001152795"/>
    </source>
</evidence>
<name>A0A6S7G1H8_PARCT</name>
<feature type="region of interest" description="Disordered" evidence="7">
    <location>
        <begin position="430"/>
        <end position="513"/>
    </location>
</feature>
<keyword evidence="5" id="KW-0539">Nucleus</keyword>
<evidence type="ECO:0000256" key="2">
    <source>
        <dbReference type="ARBA" id="ARBA00008320"/>
    </source>
</evidence>
<sequence length="513" mass="57554">MSGIIEEGSRVIIQKGTYLRSEEVLRKNKVSVQKLHFYLDNAIGCNYGTTFKVGRNGHLTVPHASEEQPKPVPTSGENNQFLNDDGSSQKLTKDTIMNLKAQGFEGEDIIEQLIENSETFKIKTEFSQEKYLNKKRKRHISQVTILKPTLRLVCQMMYSSCPSKIMELRTDTVSQILTMANIHSNINVLLLENTQSFLAGAILHRMAGHGNVVQLYNGDFPIRLSLPHFALAEDEMKILSGFPMNKINILHSLEKEDIEEKQSEVAEEMDSAEPPIKKEICDEGNTSQKDEGSSTKRRRKPKHYNKPLTEQEKHVRKINRIEEENRALELLKTASFDSLIIATKFRSKTAVLRLIEFLAPSRPVVVYSPYKEVLNECLLALKESKSVLNLDLTETWWRSYQVLTMRTHPHIMMDGTGGYLLTGIKVDPGLNDSTDNPNVNRNPAANPPVNPTNPGPSTQDKTDVKPVIPAGTSDNDPDPADLKDNPGNKSDTDHNTMPDGDSAEPPSKRTKSS</sequence>
<accession>A0A6S7G1H8</accession>